<proteinExistence type="predicted"/>
<reference evidence="1" key="2">
    <citation type="journal article" date="2015" name="Fish Shellfish Immunol.">
        <title>Early steps in the European eel (Anguilla anguilla)-Vibrio vulnificus interaction in the gills: Role of the RtxA13 toxin.</title>
        <authorList>
            <person name="Callol A."/>
            <person name="Pajuelo D."/>
            <person name="Ebbesson L."/>
            <person name="Teles M."/>
            <person name="MacKenzie S."/>
            <person name="Amaro C."/>
        </authorList>
    </citation>
    <scope>NUCLEOTIDE SEQUENCE</scope>
</reference>
<evidence type="ECO:0000313" key="1">
    <source>
        <dbReference type="EMBL" id="JAH08525.1"/>
    </source>
</evidence>
<dbReference type="AlphaFoldDB" id="A0A0E9PWQ8"/>
<dbReference type="EMBL" id="GBXM01100052">
    <property type="protein sequence ID" value="JAH08525.1"/>
    <property type="molecule type" value="Transcribed_RNA"/>
</dbReference>
<protein>
    <submittedName>
        <fullName evidence="1">Uncharacterized protein</fullName>
    </submittedName>
</protein>
<reference evidence="1" key="1">
    <citation type="submission" date="2014-11" db="EMBL/GenBank/DDBJ databases">
        <authorList>
            <person name="Amaro Gonzalez C."/>
        </authorList>
    </citation>
    <scope>NUCLEOTIDE SEQUENCE</scope>
</reference>
<sequence length="43" mass="5021">MQQFYSLVGQWLSRSGTITHTNHVNALMFLQNCRSRACYINVM</sequence>
<accession>A0A0E9PWQ8</accession>
<name>A0A0E9PWQ8_ANGAN</name>
<organism evidence="1">
    <name type="scientific">Anguilla anguilla</name>
    <name type="common">European freshwater eel</name>
    <name type="synonym">Muraena anguilla</name>
    <dbReference type="NCBI Taxonomy" id="7936"/>
    <lineage>
        <taxon>Eukaryota</taxon>
        <taxon>Metazoa</taxon>
        <taxon>Chordata</taxon>
        <taxon>Craniata</taxon>
        <taxon>Vertebrata</taxon>
        <taxon>Euteleostomi</taxon>
        <taxon>Actinopterygii</taxon>
        <taxon>Neopterygii</taxon>
        <taxon>Teleostei</taxon>
        <taxon>Anguilliformes</taxon>
        <taxon>Anguillidae</taxon>
        <taxon>Anguilla</taxon>
    </lineage>
</organism>